<comment type="subcellular location">
    <subcellularLocation>
        <location evidence="1 10">Cell outer membrane</location>
        <topology evidence="1 10">Multi-pass membrane protein</topology>
    </subcellularLocation>
</comment>
<dbReference type="Gene3D" id="2.170.130.10">
    <property type="entry name" value="TonB-dependent receptor, plug domain"/>
    <property type="match status" value="1"/>
</dbReference>
<evidence type="ECO:0000256" key="2">
    <source>
        <dbReference type="ARBA" id="ARBA00022448"/>
    </source>
</evidence>
<evidence type="ECO:0000256" key="1">
    <source>
        <dbReference type="ARBA" id="ARBA00004571"/>
    </source>
</evidence>
<dbReference type="InterPro" id="IPR000531">
    <property type="entry name" value="Beta-barrel_TonB"/>
</dbReference>
<feature type="signal peptide" evidence="12">
    <location>
        <begin position="1"/>
        <end position="23"/>
    </location>
</feature>
<dbReference type="PANTHER" id="PTHR30069:SF53">
    <property type="entry name" value="COLICIN I RECEPTOR-RELATED"/>
    <property type="match status" value="1"/>
</dbReference>
<evidence type="ECO:0000256" key="12">
    <source>
        <dbReference type="SAM" id="SignalP"/>
    </source>
</evidence>
<keyword evidence="4 10" id="KW-0812">Transmembrane</keyword>
<evidence type="ECO:0000256" key="6">
    <source>
        <dbReference type="ARBA" id="ARBA00023065"/>
    </source>
</evidence>
<dbReference type="Pfam" id="PF07715">
    <property type="entry name" value="Plug"/>
    <property type="match status" value="1"/>
</dbReference>
<keyword evidence="6" id="KW-0406">Ion transport</keyword>
<dbReference type="CDD" id="cd01347">
    <property type="entry name" value="ligand_gated_channel"/>
    <property type="match status" value="1"/>
</dbReference>
<keyword evidence="9 10" id="KW-0998">Cell outer membrane</keyword>
<sequence>MGVLVRKFFFFLTVSSISVAAQAQDGAVHQSDVVLADSVRPTITVTANGLGTAIANTGQAVTIIDREEIDSVQGADATRVLRRTPGLSFSRNGGNGGFTGVNLRGANSQQVLVLVDGVRVADPAAPGGGFDFGNLLLGTAGKFDILRGSNSTIWGSDAIGGVVDISTRGETGFLGNAEYGSRDTLFTSAAGGIGGDGYYAGLTGSWYRTDGFSTAASGTERDGFEQLALGGQVFVDLASNLEVFAHANWSEGDLDLDGFPPPTFAFSDTLDTQETRRLWGDVGFAYYGNDLTLRGSYGLSDTERDNLDADGATTFASDGRSERLSLRGEYRAIGPVTVAFGAEQEWTDYSASFSPDGEADIFGAYVQLGFVMGRFAAHIGSRVDDHSLFGSNASYGADVSYGFGSDWRLRASLGEGFKAPTLFQLLSNYGNTELQPEESTSLDIGLEKGSRGKGTHLALTAFRRDGEDLIGFVSCFGITGGICADRPFGTYDNTDRARAQGIEAEAGFDIARGLRLSAVYSYVDTEDRTTGLRLARRPRHMGTLFADYEALFGLTLGADLRLVGPSFDDAGNLARLDGYEVLDLRAALPVTETVEIYGRVENVFDSDYQTVAGYASPGRGAFVGVRARM</sequence>
<proteinExistence type="inferred from homology"/>
<dbReference type="GO" id="GO:0009279">
    <property type="term" value="C:cell outer membrane"/>
    <property type="evidence" value="ECO:0007669"/>
    <property type="project" value="UniProtKB-SubCell"/>
</dbReference>
<evidence type="ECO:0000256" key="5">
    <source>
        <dbReference type="ARBA" id="ARBA00022729"/>
    </source>
</evidence>
<feature type="chain" id="PRO_5016707736" evidence="12">
    <location>
        <begin position="24"/>
        <end position="629"/>
    </location>
</feature>
<dbReference type="PROSITE" id="PS52016">
    <property type="entry name" value="TONB_DEPENDENT_REC_3"/>
    <property type="match status" value="1"/>
</dbReference>
<accession>A0A345YI64</accession>
<keyword evidence="7 11" id="KW-0798">TonB box</keyword>
<reference evidence="16" key="1">
    <citation type="submission" date="2018-07" db="EMBL/GenBank/DDBJ databases">
        <title>Genome sequence of Erythrobacter strain YH-07, an antagonistic bacterium isolated from Yellow Sea.</title>
        <authorList>
            <person name="Tang T."/>
            <person name="Liu Q."/>
            <person name="Sun X."/>
        </authorList>
    </citation>
    <scope>NUCLEOTIDE SEQUENCE [LARGE SCALE GENOMIC DNA]</scope>
    <source>
        <strain evidence="16">YH-07</strain>
    </source>
</reference>
<keyword evidence="8 10" id="KW-0472">Membrane</keyword>
<dbReference type="InterPro" id="IPR036942">
    <property type="entry name" value="Beta-barrel_TonB_sf"/>
</dbReference>
<dbReference type="EMBL" id="CP031357">
    <property type="protein sequence ID" value="AXK43616.1"/>
    <property type="molecule type" value="Genomic_DNA"/>
</dbReference>
<protein>
    <submittedName>
        <fullName evidence="15">TonB-dependent receptor</fullName>
    </submittedName>
</protein>
<evidence type="ECO:0000256" key="11">
    <source>
        <dbReference type="RuleBase" id="RU003357"/>
    </source>
</evidence>
<dbReference type="KEGG" id="err:DVR09_11670"/>
<dbReference type="Gene3D" id="2.40.170.20">
    <property type="entry name" value="TonB-dependent receptor, beta-barrel domain"/>
    <property type="match status" value="1"/>
</dbReference>
<dbReference type="PANTHER" id="PTHR30069">
    <property type="entry name" value="TONB-DEPENDENT OUTER MEMBRANE RECEPTOR"/>
    <property type="match status" value="1"/>
</dbReference>
<keyword evidence="5 12" id="KW-0732">Signal</keyword>
<evidence type="ECO:0000256" key="8">
    <source>
        <dbReference type="ARBA" id="ARBA00023136"/>
    </source>
</evidence>
<evidence type="ECO:0000256" key="4">
    <source>
        <dbReference type="ARBA" id="ARBA00022692"/>
    </source>
</evidence>
<organism evidence="15 16">
    <name type="scientific">Erythrobacter aureus</name>
    <dbReference type="NCBI Taxonomy" id="2182384"/>
    <lineage>
        <taxon>Bacteria</taxon>
        <taxon>Pseudomonadati</taxon>
        <taxon>Pseudomonadota</taxon>
        <taxon>Alphaproteobacteria</taxon>
        <taxon>Sphingomonadales</taxon>
        <taxon>Erythrobacteraceae</taxon>
        <taxon>Erythrobacter/Porphyrobacter group</taxon>
        <taxon>Erythrobacter</taxon>
    </lineage>
</organism>
<dbReference type="AlphaFoldDB" id="A0A345YI64"/>
<dbReference type="InterPro" id="IPR037066">
    <property type="entry name" value="Plug_dom_sf"/>
</dbReference>
<evidence type="ECO:0000256" key="9">
    <source>
        <dbReference type="ARBA" id="ARBA00023237"/>
    </source>
</evidence>
<comment type="similarity">
    <text evidence="10 11">Belongs to the TonB-dependent receptor family.</text>
</comment>
<keyword evidence="2 10" id="KW-0813">Transport</keyword>
<evidence type="ECO:0000259" key="13">
    <source>
        <dbReference type="Pfam" id="PF00593"/>
    </source>
</evidence>
<dbReference type="Proteomes" id="UP000254508">
    <property type="component" value="Chromosome"/>
</dbReference>
<evidence type="ECO:0000313" key="15">
    <source>
        <dbReference type="EMBL" id="AXK43616.1"/>
    </source>
</evidence>
<evidence type="ECO:0000313" key="16">
    <source>
        <dbReference type="Proteomes" id="UP000254508"/>
    </source>
</evidence>
<feature type="domain" description="TonB-dependent receptor plug" evidence="14">
    <location>
        <begin position="55"/>
        <end position="162"/>
    </location>
</feature>
<dbReference type="InterPro" id="IPR039426">
    <property type="entry name" value="TonB-dep_rcpt-like"/>
</dbReference>
<gene>
    <name evidence="15" type="ORF">DVR09_11670</name>
</gene>
<feature type="domain" description="TonB-dependent receptor-like beta-barrel" evidence="13">
    <location>
        <begin position="203"/>
        <end position="603"/>
    </location>
</feature>
<dbReference type="SUPFAM" id="SSF56935">
    <property type="entry name" value="Porins"/>
    <property type="match status" value="1"/>
</dbReference>
<dbReference type="GO" id="GO:0015889">
    <property type="term" value="P:cobalamin transport"/>
    <property type="evidence" value="ECO:0007669"/>
    <property type="project" value="TreeGrafter"/>
</dbReference>
<evidence type="ECO:0000259" key="14">
    <source>
        <dbReference type="Pfam" id="PF07715"/>
    </source>
</evidence>
<dbReference type="OrthoDB" id="9796221at2"/>
<name>A0A345YI64_9SPHN</name>
<keyword evidence="16" id="KW-1185">Reference proteome</keyword>
<dbReference type="InterPro" id="IPR012910">
    <property type="entry name" value="Plug_dom"/>
</dbReference>
<evidence type="ECO:0000256" key="3">
    <source>
        <dbReference type="ARBA" id="ARBA00022452"/>
    </source>
</evidence>
<evidence type="ECO:0000256" key="7">
    <source>
        <dbReference type="ARBA" id="ARBA00023077"/>
    </source>
</evidence>
<keyword evidence="3 10" id="KW-1134">Transmembrane beta strand</keyword>
<dbReference type="Pfam" id="PF00593">
    <property type="entry name" value="TonB_dep_Rec_b-barrel"/>
    <property type="match status" value="1"/>
</dbReference>
<dbReference type="GO" id="GO:0006811">
    <property type="term" value="P:monoatomic ion transport"/>
    <property type="evidence" value="ECO:0007669"/>
    <property type="project" value="UniProtKB-KW"/>
</dbReference>
<keyword evidence="15" id="KW-0675">Receptor</keyword>
<evidence type="ECO:0000256" key="10">
    <source>
        <dbReference type="PROSITE-ProRule" id="PRU01360"/>
    </source>
</evidence>